<proteinExistence type="predicted"/>
<evidence type="ECO:0000313" key="1">
    <source>
        <dbReference type="EMBL" id="QEL20646.1"/>
    </source>
</evidence>
<dbReference type="Proteomes" id="UP000324974">
    <property type="component" value="Chromosome"/>
</dbReference>
<sequence>MSVSSRRVRHLCLDSLEWRNNPASSFVALGAAAGGLPLAQLARPDGTVLAQVQPFDAGFAGGVRASVGELDGDPNTVELVTAAGPGGGPHVKVYRVDIATGRTMQIANFFAFEAAFTGGVRVAVGNIGGGDGRQEVIVGADAGGGPRVRAFDLDGAGNAVPIAGPLGDFFAYEPTFTGGVRVAAGELDGNVGDGDELLVAAGPGGGPRIQVYRSDGAELSDFFAFRPDFLGGVNVAVDSSGGSLATPRVDALAADFSERSTALNTAAGVGQTPALPTTPVAGTGSTLGAGGAVTGTAVGTTTVSASATPAVQLSGGISGFGASAAAGPSSTGAASTGLGTGIGTASTGIGAGLGAASTGAGSGGLASIGASAGNFTTGSFGATSSGTPVVTTGGINTTTASGVNGTTVVSPGLSTTAPIIDPSGLAFGPAGVPVAFTGAAGTPVFADNPGDPTAFPSLLAPAFAEGFVPTGGV</sequence>
<reference evidence="2" key="1">
    <citation type="submission" date="2019-08" db="EMBL/GenBank/DDBJ databases">
        <title>Limnoglobus roseus gen. nov., sp. nov., a novel freshwater planctomycete with a giant genome from the family Gemmataceae.</title>
        <authorList>
            <person name="Kulichevskaya I.S."/>
            <person name="Naumoff D.G."/>
            <person name="Miroshnikov K."/>
            <person name="Ivanova A."/>
            <person name="Philippov D.A."/>
            <person name="Hakobyan A."/>
            <person name="Rijpstra I.C."/>
            <person name="Sinninghe Damste J.S."/>
            <person name="Liesack W."/>
            <person name="Dedysh S.N."/>
        </authorList>
    </citation>
    <scope>NUCLEOTIDE SEQUENCE [LARGE SCALE GENOMIC DNA]</scope>
    <source>
        <strain evidence="2">PX52</strain>
    </source>
</reference>
<dbReference type="RefSeq" id="WP_168219458.1">
    <property type="nucleotide sequence ID" value="NZ_CP042425.1"/>
</dbReference>
<dbReference type="AlphaFoldDB" id="A0A5C1ARK8"/>
<gene>
    <name evidence="1" type="ORF">PX52LOC_07752</name>
</gene>
<evidence type="ECO:0000313" key="2">
    <source>
        <dbReference type="Proteomes" id="UP000324974"/>
    </source>
</evidence>
<keyword evidence="2" id="KW-1185">Reference proteome</keyword>
<dbReference type="EMBL" id="CP042425">
    <property type="protein sequence ID" value="QEL20646.1"/>
    <property type="molecule type" value="Genomic_DNA"/>
</dbReference>
<dbReference type="KEGG" id="lrs:PX52LOC_07752"/>
<organism evidence="1 2">
    <name type="scientific">Limnoglobus roseus</name>
    <dbReference type="NCBI Taxonomy" id="2598579"/>
    <lineage>
        <taxon>Bacteria</taxon>
        <taxon>Pseudomonadati</taxon>
        <taxon>Planctomycetota</taxon>
        <taxon>Planctomycetia</taxon>
        <taxon>Gemmatales</taxon>
        <taxon>Gemmataceae</taxon>
        <taxon>Limnoglobus</taxon>
    </lineage>
</organism>
<name>A0A5C1ARK8_9BACT</name>
<dbReference type="SUPFAM" id="SSF69304">
    <property type="entry name" value="Tricorn protease N-terminal domain"/>
    <property type="match status" value="1"/>
</dbReference>
<accession>A0A5C1ARK8</accession>
<protein>
    <submittedName>
        <fullName evidence="1">YD repeat protein</fullName>
    </submittedName>
</protein>